<dbReference type="AlphaFoldDB" id="A0A7G9TCF0"/>
<sequence length="153" mass="16291">MKRFLAPPALVLLTLLAACSGGQAPRTAEFVPPAPAETDFGTLRVRYNALPSLALSDAVAKQYGVQRDAGTALVLVALREVKGAEEIDADGEVSVTAHDLSGTRQAIELRKVEAGGYTDLIGTARVSPRNSYRFEVVVTAGGRTETVTFQRNF</sequence>
<dbReference type="Gene3D" id="2.60.40.3340">
    <property type="entry name" value="Domain of unknown function DUF4426"/>
    <property type="match status" value="1"/>
</dbReference>
<dbReference type="EMBL" id="CP060731">
    <property type="protein sequence ID" value="QNN77775.1"/>
    <property type="molecule type" value="Genomic_DNA"/>
</dbReference>
<keyword evidence="1" id="KW-0732">Signal</keyword>
<name>A0A7G9TCF0_PSEMX</name>
<feature type="signal peptide" evidence="1">
    <location>
        <begin position="1"/>
        <end position="24"/>
    </location>
</feature>
<protein>
    <submittedName>
        <fullName evidence="3">DUF4426 domain-containing protein</fullName>
    </submittedName>
</protein>
<dbReference type="Proteomes" id="UP000515838">
    <property type="component" value="Chromosome"/>
</dbReference>
<dbReference type="InterPro" id="IPR025218">
    <property type="entry name" value="DUF4426"/>
</dbReference>
<dbReference type="GeneID" id="81472908"/>
<dbReference type="RefSeq" id="WP_187573292.1">
    <property type="nucleotide sequence ID" value="NZ_CP060731.1"/>
</dbReference>
<gene>
    <name evidence="3" type="ORF">IAE60_18100</name>
</gene>
<dbReference type="PROSITE" id="PS51257">
    <property type="entry name" value="PROKAR_LIPOPROTEIN"/>
    <property type="match status" value="1"/>
</dbReference>
<evidence type="ECO:0000313" key="4">
    <source>
        <dbReference type="Proteomes" id="UP000515838"/>
    </source>
</evidence>
<organism evidence="3 4">
    <name type="scientific">Pseudoxanthomonas mexicana</name>
    <dbReference type="NCBI Taxonomy" id="128785"/>
    <lineage>
        <taxon>Bacteria</taxon>
        <taxon>Pseudomonadati</taxon>
        <taxon>Pseudomonadota</taxon>
        <taxon>Gammaproteobacteria</taxon>
        <taxon>Lysobacterales</taxon>
        <taxon>Lysobacteraceae</taxon>
        <taxon>Pseudoxanthomonas</taxon>
    </lineage>
</organism>
<accession>A0A7G9TCF0</accession>
<dbReference type="Pfam" id="PF14467">
    <property type="entry name" value="DUF4426"/>
    <property type="match status" value="1"/>
</dbReference>
<evidence type="ECO:0000256" key="1">
    <source>
        <dbReference type="SAM" id="SignalP"/>
    </source>
</evidence>
<feature type="chain" id="PRO_5028915603" evidence="1">
    <location>
        <begin position="25"/>
        <end position="153"/>
    </location>
</feature>
<evidence type="ECO:0000313" key="3">
    <source>
        <dbReference type="EMBL" id="QNN77775.1"/>
    </source>
</evidence>
<proteinExistence type="predicted"/>
<feature type="domain" description="DUF4426" evidence="2">
    <location>
        <begin position="38"/>
        <end position="153"/>
    </location>
</feature>
<evidence type="ECO:0000259" key="2">
    <source>
        <dbReference type="Pfam" id="PF14467"/>
    </source>
</evidence>
<reference evidence="3 4" key="1">
    <citation type="submission" date="2020-08" db="EMBL/GenBank/DDBJ databases">
        <title>Streptomycin Non-resistant strain, P. mexicana.</title>
        <authorList>
            <person name="Ganesh-Kumar S."/>
            <person name="Zhe T."/>
            <person name="Yu Z."/>
            <person name="Min Y."/>
        </authorList>
    </citation>
    <scope>NUCLEOTIDE SEQUENCE [LARGE SCALE GENOMIC DNA]</scope>
    <source>
        <strain evidence="3 4">GTZY2</strain>
    </source>
</reference>